<comment type="caution">
    <text evidence="3">The sequence shown here is derived from an EMBL/GenBank/DDBJ whole genome shotgun (WGS) entry which is preliminary data.</text>
</comment>
<dbReference type="SMART" id="SM00671">
    <property type="entry name" value="SEL1"/>
    <property type="match status" value="1"/>
</dbReference>
<feature type="domain" description="DUF6396" evidence="2">
    <location>
        <begin position="255"/>
        <end position="317"/>
    </location>
</feature>
<sequence length="332" mass="36885">MLIVALLTAAPAGAYLTHEYLKERALYALPYGFKKFKLSDPLPECGRWKEHMPAQRDPAAYHLYINARKVLRSKMGWQLTREEAAHILTDVSKAADMGDWGARALMAHFYLYGLGTLESNHVLDQAPEKAIEIERLAVKAGQPWGYYDLGVAYENGYGGVPYDEDLAWAYYLRAAQLGSPEGQMALADAYGKAGRLQDEETMQKCAYQQGHGPAAYELAMSAEINDMHMEALMLHQQGVKFGCKDCASALVLLFKNGYWTVKETKAALVALNITVDPDRSIRYRAIFDALTINPDLRLGKLDEVLPLPPAELPSWSGVEDAVEPEPKGPPTY</sequence>
<organism evidence="3 4">
    <name type="scientific">Duganella vulcania</name>
    <dbReference type="NCBI Taxonomy" id="2692166"/>
    <lineage>
        <taxon>Bacteria</taxon>
        <taxon>Pseudomonadati</taxon>
        <taxon>Pseudomonadota</taxon>
        <taxon>Betaproteobacteria</taxon>
        <taxon>Burkholderiales</taxon>
        <taxon>Oxalobacteraceae</taxon>
        <taxon>Telluria group</taxon>
        <taxon>Duganella</taxon>
    </lineage>
</organism>
<dbReference type="Gene3D" id="1.25.40.10">
    <property type="entry name" value="Tetratricopeptide repeat domain"/>
    <property type="match status" value="1"/>
</dbReference>
<dbReference type="InterPro" id="IPR050767">
    <property type="entry name" value="Sel1_AlgK"/>
</dbReference>
<reference evidence="3 4" key="1">
    <citation type="submission" date="2019-12" db="EMBL/GenBank/DDBJ databases">
        <title>Novel species isolated from a subtropical stream in China.</title>
        <authorList>
            <person name="Lu H."/>
        </authorList>
    </citation>
    <scope>NUCLEOTIDE SEQUENCE [LARGE SCALE GENOMIC DNA]</scope>
    <source>
        <strain evidence="3 4">FT107W</strain>
    </source>
</reference>
<dbReference type="RefSeq" id="WP_161089767.1">
    <property type="nucleotide sequence ID" value="NZ_WWCV01000014.1"/>
</dbReference>
<dbReference type="PANTHER" id="PTHR11102">
    <property type="entry name" value="SEL-1-LIKE PROTEIN"/>
    <property type="match status" value="1"/>
</dbReference>
<dbReference type="SUPFAM" id="SSF81901">
    <property type="entry name" value="HCP-like"/>
    <property type="match status" value="1"/>
</dbReference>
<evidence type="ECO:0000256" key="1">
    <source>
        <dbReference type="SAM" id="MobiDB-lite"/>
    </source>
</evidence>
<keyword evidence="4" id="KW-1185">Reference proteome</keyword>
<dbReference type="InterPro" id="IPR045653">
    <property type="entry name" value="DUF6396"/>
</dbReference>
<dbReference type="Proteomes" id="UP000484875">
    <property type="component" value="Unassembled WGS sequence"/>
</dbReference>
<name>A0A845HFK6_9BURK</name>
<evidence type="ECO:0000313" key="4">
    <source>
        <dbReference type="Proteomes" id="UP000484875"/>
    </source>
</evidence>
<evidence type="ECO:0000259" key="2">
    <source>
        <dbReference type="Pfam" id="PF19933"/>
    </source>
</evidence>
<gene>
    <name evidence="3" type="ORF">GTP81_10175</name>
</gene>
<protein>
    <submittedName>
        <fullName evidence="3">Sel1 repeat family protein</fullName>
    </submittedName>
</protein>
<evidence type="ECO:0000313" key="3">
    <source>
        <dbReference type="EMBL" id="MYN17117.1"/>
    </source>
</evidence>
<dbReference type="AlphaFoldDB" id="A0A845HFK6"/>
<feature type="region of interest" description="Disordered" evidence="1">
    <location>
        <begin position="312"/>
        <end position="332"/>
    </location>
</feature>
<proteinExistence type="predicted"/>
<accession>A0A845HFK6</accession>
<dbReference type="InterPro" id="IPR006597">
    <property type="entry name" value="Sel1-like"/>
</dbReference>
<dbReference type="Pfam" id="PF19933">
    <property type="entry name" value="DUF6396"/>
    <property type="match status" value="1"/>
</dbReference>
<dbReference type="PANTHER" id="PTHR11102:SF160">
    <property type="entry name" value="ERAD-ASSOCIATED E3 UBIQUITIN-PROTEIN LIGASE COMPONENT HRD3"/>
    <property type="match status" value="1"/>
</dbReference>
<dbReference type="EMBL" id="WWCV01000014">
    <property type="protein sequence ID" value="MYN17117.1"/>
    <property type="molecule type" value="Genomic_DNA"/>
</dbReference>
<dbReference type="InterPro" id="IPR011990">
    <property type="entry name" value="TPR-like_helical_dom_sf"/>
</dbReference>